<evidence type="ECO:0000256" key="1">
    <source>
        <dbReference type="ARBA" id="ARBA00022729"/>
    </source>
</evidence>
<feature type="domain" description="Protein kinase" evidence="6">
    <location>
        <begin position="352"/>
        <end position="405"/>
    </location>
</feature>
<gene>
    <name evidence="8" type="ORF">Dsin_027793</name>
</gene>
<dbReference type="InterPro" id="IPR000719">
    <property type="entry name" value="Prot_kinase_dom"/>
</dbReference>
<feature type="domain" description="Gnk2-homologous" evidence="7">
    <location>
        <begin position="26"/>
        <end position="124"/>
    </location>
</feature>
<accession>A0AAE0DUX7</accession>
<keyword evidence="2" id="KW-0677">Repeat</keyword>
<feature type="chain" id="PRO_5042124944" description="Cysteine-rich receptor-like protein kinase" evidence="5">
    <location>
        <begin position="27"/>
        <end position="405"/>
    </location>
</feature>
<dbReference type="GO" id="GO:0005524">
    <property type="term" value="F:ATP binding"/>
    <property type="evidence" value="ECO:0007669"/>
    <property type="project" value="InterPro"/>
</dbReference>
<keyword evidence="9" id="KW-1185">Reference proteome</keyword>
<comment type="caution">
    <text evidence="8">The sequence shown here is derived from an EMBL/GenBank/DDBJ whole genome shotgun (WGS) entry which is preliminary data.</text>
</comment>
<evidence type="ECO:0008006" key="10">
    <source>
        <dbReference type="Google" id="ProtNLM"/>
    </source>
</evidence>
<evidence type="ECO:0000259" key="6">
    <source>
        <dbReference type="PROSITE" id="PS50011"/>
    </source>
</evidence>
<evidence type="ECO:0000256" key="4">
    <source>
        <dbReference type="SAM" id="Phobius"/>
    </source>
</evidence>
<evidence type="ECO:0000256" key="5">
    <source>
        <dbReference type="SAM" id="SignalP"/>
    </source>
</evidence>
<dbReference type="GO" id="GO:0004672">
    <property type="term" value="F:protein kinase activity"/>
    <property type="evidence" value="ECO:0007669"/>
    <property type="project" value="InterPro"/>
</dbReference>
<evidence type="ECO:0000313" key="9">
    <source>
        <dbReference type="Proteomes" id="UP001281410"/>
    </source>
</evidence>
<proteinExistence type="predicted"/>
<dbReference type="Pfam" id="PF01657">
    <property type="entry name" value="Stress-antifung"/>
    <property type="match status" value="2"/>
</dbReference>
<dbReference type="PROSITE" id="PS50011">
    <property type="entry name" value="PROTEIN_KINASE_DOM"/>
    <property type="match status" value="1"/>
</dbReference>
<dbReference type="Gene3D" id="3.30.200.20">
    <property type="entry name" value="Phosphorylase Kinase, domain 1"/>
    <property type="match status" value="1"/>
</dbReference>
<dbReference type="CDD" id="cd23509">
    <property type="entry name" value="Gnk2-like"/>
    <property type="match status" value="2"/>
</dbReference>
<keyword evidence="4" id="KW-0812">Transmembrane</keyword>
<dbReference type="InterPro" id="IPR038408">
    <property type="entry name" value="GNK2_sf"/>
</dbReference>
<feature type="compositionally biased region" description="Pro residues" evidence="3">
    <location>
        <begin position="241"/>
        <end position="255"/>
    </location>
</feature>
<evidence type="ECO:0000256" key="3">
    <source>
        <dbReference type="SAM" id="MobiDB-lite"/>
    </source>
</evidence>
<dbReference type="InterPro" id="IPR011009">
    <property type="entry name" value="Kinase-like_dom_sf"/>
</dbReference>
<dbReference type="AlphaFoldDB" id="A0AAE0DUX7"/>
<protein>
    <recommendedName>
        <fullName evidence="10">Cysteine-rich receptor-like protein kinase</fullName>
    </recommendedName>
</protein>
<sequence length="405" mass="44929">MLLRPIPGAFLFISCAIFGLMCSITCQPTYNYHICSGLQNQNNYISNLDSALNSLSSKASTNSFFHDKSNGIYSLFLCRGDVSTDTCQTCIKNASLTIRQLCPSNKTEIIWYDECMLRYSDTDFFGLVQTIPWLLMWNAKNTTSPDQKNYGALSLIYSLINSAPNTDLMFGTKEELLAGVSQHGYALVQCTRDINSSLCKSCLEELTTQIEKCCQSRRGWRILSHNCYLRYEENQFYQQPPASPPPPVPAAPQPTPIDKGKGGNNTTMIVIITLSTFVSFATAALLGFWYYSSSCRKKEQKGEGITEEILLPNFRGSENPEFDAGILATDEEHTGEMLCFSLATIKAATNNFSNANKLGEGGFGPVYKGKLPNGKEIAVKRLSLKSSQGLEEFRNEIILTMQTST</sequence>
<dbReference type="EMBL" id="JANJYJ010000009">
    <property type="protein sequence ID" value="KAK3188232.1"/>
    <property type="molecule type" value="Genomic_DNA"/>
</dbReference>
<keyword evidence="4" id="KW-1133">Transmembrane helix</keyword>
<dbReference type="InterPro" id="IPR002902">
    <property type="entry name" value="GNK2"/>
</dbReference>
<evidence type="ECO:0000256" key="2">
    <source>
        <dbReference type="ARBA" id="ARBA00022737"/>
    </source>
</evidence>
<dbReference type="PROSITE" id="PS51257">
    <property type="entry name" value="PROKAR_LIPOPROTEIN"/>
    <property type="match status" value="1"/>
</dbReference>
<dbReference type="SUPFAM" id="SSF56112">
    <property type="entry name" value="Protein kinase-like (PK-like)"/>
    <property type="match status" value="1"/>
</dbReference>
<dbReference type="Proteomes" id="UP001281410">
    <property type="component" value="Unassembled WGS sequence"/>
</dbReference>
<keyword evidence="4" id="KW-0472">Membrane</keyword>
<feature type="domain" description="Gnk2-homologous" evidence="7">
    <location>
        <begin position="130"/>
        <end position="236"/>
    </location>
</feature>
<keyword evidence="1 5" id="KW-0732">Signal</keyword>
<feature type="region of interest" description="Disordered" evidence="3">
    <location>
        <begin position="238"/>
        <end position="260"/>
    </location>
</feature>
<organism evidence="8 9">
    <name type="scientific">Dipteronia sinensis</name>
    <dbReference type="NCBI Taxonomy" id="43782"/>
    <lineage>
        <taxon>Eukaryota</taxon>
        <taxon>Viridiplantae</taxon>
        <taxon>Streptophyta</taxon>
        <taxon>Embryophyta</taxon>
        <taxon>Tracheophyta</taxon>
        <taxon>Spermatophyta</taxon>
        <taxon>Magnoliopsida</taxon>
        <taxon>eudicotyledons</taxon>
        <taxon>Gunneridae</taxon>
        <taxon>Pentapetalae</taxon>
        <taxon>rosids</taxon>
        <taxon>malvids</taxon>
        <taxon>Sapindales</taxon>
        <taxon>Sapindaceae</taxon>
        <taxon>Hippocastanoideae</taxon>
        <taxon>Acereae</taxon>
        <taxon>Dipteronia</taxon>
    </lineage>
</organism>
<feature type="signal peptide" evidence="5">
    <location>
        <begin position="1"/>
        <end position="26"/>
    </location>
</feature>
<dbReference type="Gene3D" id="3.30.430.20">
    <property type="entry name" value="Gnk2 domain, C-X8-C-X2-C motif"/>
    <property type="match status" value="2"/>
</dbReference>
<evidence type="ECO:0000313" key="8">
    <source>
        <dbReference type="EMBL" id="KAK3188232.1"/>
    </source>
</evidence>
<dbReference type="PANTHER" id="PTHR32099:SF31">
    <property type="entry name" value="PROTEIN KINASE DOMAIN-CONTAINING PROTEIN"/>
    <property type="match status" value="1"/>
</dbReference>
<reference evidence="8" key="1">
    <citation type="journal article" date="2023" name="Plant J.">
        <title>Genome sequences and population genomics provide insights into the demographic history, inbreeding, and mutation load of two 'living fossil' tree species of Dipteronia.</title>
        <authorList>
            <person name="Feng Y."/>
            <person name="Comes H.P."/>
            <person name="Chen J."/>
            <person name="Zhu S."/>
            <person name="Lu R."/>
            <person name="Zhang X."/>
            <person name="Li P."/>
            <person name="Qiu J."/>
            <person name="Olsen K.M."/>
            <person name="Qiu Y."/>
        </authorList>
    </citation>
    <scope>NUCLEOTIDE SEQUENCE</scope>
    <source>
        <strain evidence="8">NBL</strain>
    </source>
</reference>
<name>A0AAE0DUX7_9ROSI</name>
<dbReference type="PROSITE" id="PS51473">
    <property type="entry name" value="GNK2"/>
    <property type="match status" value="2"/>
</dbReference>
<dbReference type="PANTHER" id="PTHR32099">
    <property type="entry name" value="CYSTEINE-RICH REPEAT SECRETORY PROTEIN"/>
    <property type="match status" value="1"/>
</dbReference>
<feature type="transmembrane region" description="Helical" evidence="4">
    <location>
        <begin position="268"/>
        <end position="291"/>
    </location>
</feature>
<evidence type="ECO:0000259" key="7">
    <source>
        <dbReference type="PROSITE" id="PS51473"/>
    </source>
</evidence>